<dbReference type="Gene3D" id="3.40.250.10">
    <property type="entry name" value="Rhodanese-like domain"/>
    <property type="match status" value="1"/>
</dbReference>
<evidence type="ECO:0000313" key="7">
    <source>
        <dbReference type="Proteomes" id="UP000274429"/>
    </source>
</evidence>
<dbReference type="PROSITE" id="PS50235">
    <property type="entry name" value="USP_3"/>
    <property type="match status" value="1"/>
</dbReference>
<dbReference type="InterPro" id="IPR001394">
    <property type="entry name" value="Peptidase_C19_UCH"/>
</dbReference>
<name>A0A0R3WMI6_HYDTA</name>
<sequence length="750" mass="84571">MKPLHVAKSLSDLENMCILRDSSSSHRKVADLILRLFEEAAMLQHDDEEKAFILYGRGLNLFAGIEAGGSFVIPRELRLQCECAKDTFSRLRRSLRMRYEMAQKVLTLDDLPVCDDPIFIESLETKPKQFPGRWMPPIWLYEAIVKGEKAFLIDVRSADEYSTKKIVKIPQINIGGQIIHGQTMSQLEKRMDDVQRNQWNLHKSAKVIILLDRDSGGELIKKSDAAETFPLQRRHPLKIMYDALVTYNAEKTALPPAVFLSGGLKEFEKRYPSYVSSTPCSSSSSIISKSSDQIGYPTVSANFGSTSPTELSYNANSCLEPKDQESTKPLPYSELTKLLKPNGSLGVSKSSNEQNSRPQTIGAGKAPHEPTVDRSTKPQLNVSTESPTGRLTGKLFSNFYSSHDHIQIDRSKKPQTVAEIGGSKAASSRLSKPNLPAIPLRVLRRGLQNLGNTCYMNSTLQCLLHTPQLWYFFMAQQPFQGHLAQSFAEFICEMSQSSSLETYSPKVLKERFDRSHSMFADGQQQDSHEFLMIFLDSLHEELNRSEGRPGENKAKSEDVSANYLADLSWRRNRARDDSVILDWFNSAPCITLAIQGQLLSTVQCLTCKRSSHAFDEFMYLSVSIQGSDSTDLVTLHLSNSFIYPKYVRVLEVYTLVINSCVQFPLTGLKLLDFIRNPDASDDCTYDLYGVINHHGSVQSGHYTAYCLDSTDHRWRNFDDSRVTELSDSEIVTRAAYVLFYKRSRVVKKTA</sequence>
<reference evidence="8" key="1">
    <citation type="submission" date="2017-02" db="UniProtKB">
        <authorList>
            <consortium name="WormBaseParasite"/>
        </authorList>
    </citation>
    <scope>IDENTIFICATION</scope>
</reference>
<feature type="compositionally biased region" description="Polar residues" evidence="4">
    <location>
        <begin position="377"/>
        <end position="389"/>
    </location>
</feature>
<dbReference type="Pfam" id="PF00443">
    <property type="entry name" value="UCH"/>
    <property type="match status" value="1"/>
</dbReference>
<keyword evidence="3" id="KW-0833">Ubl conjugation pathway</keyword>
<evidence type="ECO:0000256" key="2">
    <source>
        <dbReference type="ARBA" id="ARBA00009085"/>
    </source>
</evidence>
<dbReference type="GO" id="GO:0016579">
    <property type="term" value="P:protein deubiquitination"/>
    <property type="evidence" value="ECO:0007669"/>
    <property type="project" value="InterPro"/>
</dbReference>
<keyword evidence="3" id="KW-0788">Thiol protease</keyword>
<dbReference type="Gene3D" id="3.90.70.10">
    <property type="entry name" value="Cysteine proteinases"/>
    <property type="match status" value="2"/>
</dbReference>
<dbReference type="OrthoDB" id="265776at2759"/>
<dbReference type="InterPro" id="IPR038765">
    <property type="entry name" value="Papain-like_cys_pep_sf"/>
</dbReference>
<dbReference type="AlphaFoldDB" id="A0A0R3WMI6"/>
<dbReference type="CDD" id="cd02674">
    <property type="entry name" value="Peptidase_C19R"/>
    <property type="match status" value="1"/>
</dbReference>
<evidence type="ECO:0000256" key="4">
    <source>
        <dbReference type="SAM" id="MobiDB-lite"/>
    </source>
</evidence>
<dbReference type="PROSITE" id="PS00973">
    <property type="entry name" value="USP_2"/>
    <property type="match status" value="1"/>
</dbReference>
<dbReference type="Gene3D" id="1.20.58.80">
    <property type="entry name" value="Phosphotransferase system, lactose/cellobiose-type IIA subunit"/>
    <property type="match status" value="1"/>
</dbReference>
<keyword evidence="3" id="KW-0378">Hydrolase</keyword>
<dbReference type="Proteomes" id="UP000274429">
    <property type="component" value="Unassembled WGS sequence"/>
</dbReference>
<protein>
    <recommendedName>
        <fullName evidence="3">Ubiquitin carboxyl-terminal hydrolase</fullName>
        <ecNumber evidence="3">3.4.19.12</ecNumber>
    </recommendedName>
</protein>
<organism evidence="8">
    <name type="scientific">Hydatigena taeniaeformis</name>
    <name type="common">Feline tapeworm</name>
    <name type="synonym">Taenia taeniaeformis</name>
    <dbReference type="NCBI Taxonomy" id="6205"/>
    <lineage>
        <taxon>Eukaryota</taxon>
        <taxon>Metazoa</taxon>
        <taxon>Spiralia</taxon>
        <taxon>Lophotrochozoa</taxon>
        <taxon>Platyhelminthes</taxon>
        <taxon>Cestoda</taxon>
        <taxon>Eucestoda</taxon>
        <taxon>Cyclophyllidea</taxon>
        <taxon>Taeniidae</taxon>
        <taxon>Hydatigera</taxon>
    </lineage>
</organism>
<evidence type="ECO:0000259" key="5">
    <source>
        <dbReference type="PROSITE" id="PS50235"/>
    </source>
</evidence>
<dbReference type="PANTHER" id="PTHR21646">
    <property type="entry name" value="UBIQUITIN CARBOXYL-TERMINAL HYDROLASE"/>
    <property type="match status" value="1"/>
</dbReference>
<feature type="region of interest" description="Disordered" evidence="4">
    <location>
        <begin position="341"/>
        <end position="389"/>
    </location>
</feature>
<accession>A0A0R3WMI6</accession>
<evidence type="ECO:0000313" key="8">
    <source>
        <dbReference type="WBParaSite" id="TTAC_0000197401-mRNA-1"/>
    </source>
</evidence>
<proteinExistence type="inferred from homology"/>
<dbReference type="STRING" id="6205.A0A0R3WMI6"/>
<dbReference type="SUPFAM" id="SSF140856">
    <property type="entry name" value="USP8 N-terminal domain-like"/>
    <property type="match status" value="1"/>
</dbReference>
<dbReference type="WBParaSite" id="TTAC_0000197401-mRNA-1">
    <property type="protein sequence ID" value="TTAC_0000197401-mRNA-1"/>
    <property type="gene ID" value="TTAC_0000197401"/>
</dbReference>
<dbReference type="EC" id="3.4.19.12" evidence="3"/>
<evidence type="ECO:0000313" key="6">
    <source>
        <dbReference type="EMBL" id="VDM18701.1"/>
    </source>
</evidence>
<feature type="compositionally biased region" description="Polar residues" evidence="4">
    <location>
        <begin position="345"/>
        <end position="359"/>
    </location>
</feature>
<dbReference type="GO" id="GO:0004843">
    <property type="term" value="F:cysteine-type deubiquitinase activity"/>
    <property type="evidence" value="ECO:0007669"/>
    <property type="project" value="UniProtKB-UniRule"/>
</dbReference>
<keyword evidence="3" id="KW-0645">Protease</keyword>
<comment type="similarity">
    <text evidence="2 3">Belongs to the peptidase C19 family.</text>
</comment>
<dbReference type="SUPFAM" id="SSF54001">
    <property type="entry name" value="Cysteine proteinases"/>
    <property type="match status" value="1"/>
</dbReference>
<feature type="compositionally biased region" description="Basic and acidic residues" evidence="4">
    <location>
        <begin position="366"/>
        <end position="376"/>
    </location>
</feature>
<reference evidence="6 7" key="2">
    <citation type="submission" date="2018-11" db="EMBL/GenBank/DDBJ databases">
        <authorList>
            <consortium name="Pathogen Informatics"/>
        </authorList>
    </citation>
    <scope>NUCLEOTIDE SEQUENCE [LARGE SCALE GENOMIC DNA]</scope>
</reference>
<feature type="domain" description="USP" evidence="5">
    <location>
        <begin position="445"/>
        <end position="743"/>
    </location>
</feature>
<keyword evidence="7" id="KW-1185">Reference proteome</keyword>
<comment type="catalytic activity">
    <reaction evidence="1 3">
        <text>Thiol-dependent hydrolysis of ester, thioester, amide, peptide and isopeptide bonds formed by the C-terminal Gly of ubiquitin (a 76-residue protein attached to proteins as an intracellular targeting signal).</text>
        <dbReference type="EC" id="3.4.19.12"/>
    </reaction>
</comment>
<dbReference type="InterPro" id="IPR028889">
    <property type="entry name" value="USP"/>
</dbReference>
<dbReference type="GO" id="GO:0006508">
    <property type="term" value="P:proteolysis"/>
    <property type="evidence" value="ECO:0007669"/>
    <property type="project" value="UniProtKB-KW"/>
</dbReference>
<dbReference type="SUPFAM" id="SSF52821">
    <property type="entry name" value="Rhodanese/Cell cycle control phosphatase"/>
    <property type="match status" value="1"/>
</dbReference>
<dbReference type="InterPro" id="IPR050185">
    <property type="entry name" value="Ub_carboxyl-term_hydrolase"/>
</dbReference>
<dbReference type="PROSITE" id="PS00972">
    <property type="entry name" value="USP_1"/>
    <property type="match status" value="1"/>
</dbReference>
<dbReference type="InterPro" id="IPR018200">
    <property type="entry name" value="USP_CS"/>
</dbReference>
<dbReference type="EMBL" id="UYWX01000641">
    <property type="protein sequence ID" value="VDM18701.1"/>
    <property type="molecule type" value="Genomic_DNA"/>
</dbReference>
<evidence type="ECO:0000256" key="1">
    <source>
        <dbReference type="ARBA" id="ARBA00000707"/>
    </source>
</evidence>
<gene>
    <name evidence="6" type="ORF">TTAC_LOCUS1961</name>
</gene>
<evidence type="ECO:0000256" key="3">
    <source>
        <dbReference type="RuleBase" id="RU366025"/>
    </source>
</evidence>
<dbReference type="InterPro" id="IPR036873">
    <property type="entry name" value="Rhodanese-like_dom_sf"/>
</dbReference>